<reference evidence="1 2" key="1">
    <citation type="journal article" date="2014" name="Mol. Plant">
        <title>Chromosome Scale Genome Assembly and Transcriptome Profiling of Nannochloropsis gaditana in Nitrogen Depletion.</title>
        <authorList>
            <person name="Corteggiani Carpinelli E."/>
            <person name="Telatin A."/>
            <person name="Vitulo N."/>
            <person name="Forcato C."/>
            <person name="D'Angelo M."/>
            <person name="Schiavon R."/>
            <person name="Vezzi A."/>
            <person name="Giacometti G.M."/>
            <person name="Morosinotto T."/>
            <person name="Valle G."/>
        </authorList>
    </citation>
    <scope>NUCLEOTIDE SEQUENCE [LARGE SCALE GENOMIC DNA]</scope>
    <source>
        <strain evidence="1 2">B-31</strain>
    </source>
</reference>
<evidence type="ECO:0000313" key="2">
    <source>
        <dbReference type="Proteomes" id="UP000019335"/>
    </source>
</evidence>
<organism evidence="1 2">
    <name type="scientific">Nannochloropsis gaditana</name>
    <dbReference type="NCBI Taxonomy" id="72520"/>
    <lineage>
        <taxon>Eukaryota</taxon>
        <taxon>Sar</taxon>
        <taxon>Stramenopiles</taxon>
        <taxon>Ochrophyta</taxon>
        <taxon>Eustigmatophyceae</taxon>
        <taxon>Eustigmatales</taxon>
        <taxon>Monodopsidaceae</taxon>
        <taxon>Nannochloropsis</taxon>
    </lineage>
</organism>
<dbReference type="GO" id="GO:0043130">
    <property type="term" value="F:ubiquitin binding"/>
    <property type="evidence" value="ECO:0007669"/>
    <property type="project" value="TreeGrafter"/>
</dbReference>
<name>W7TV78_9STRA</name>
<proteinExistence type="predicted"/>
<gene>
    <name evidence="1" type="ORF">Naga_100179g10</name>
</gene>
<dbReference type="GO" id="GO:0031625">
    <property type="term" value="F:ubiquitin protein ligase binding"/>
    <property type="evidence" value="ECO:0007669"/>
    <property type="project" value="TreeGrafter"/>
</dbReference>
<dbReference type="Proteomes" id="UP000019335">
    <property type="component" value="Chromosome 2"/>
</dbReference>
<dbReference type="AlphaFoldDB" id="W7TV78"/>
<protein>
    <submittedName>
        <fullName evidence="1">Nuclear pore localization protein NPL4</fullName>
    </submittedName>
</protein>
<dbReference type="GO" id="GO:0006511">
    <property type="term" value="P:ubiquitin-dependent protein catabolic process"/>
    <property type="evidence" value="ECO:0007669"/>
    <property type="project" value="InterPro"/>
</dbReference>
<keyword evidence="2" id="KW-1185">Reference proteome</keyword>
<dbReference type="OrthoDB" id="10251089at2759"/>
<sequence>MMIHVNITPQIESMKASVSSSPPSLGSAFLTLAVNTSAAFDTQHPVEAFQVSPQGVQMVWDGLIQDGGAGALLSTTSDVFVSGKTRREVDAALFTLPLAITPDSTPSSLPPSIASSIVRNALPALKDDEDLRAALLGRERGNRWLETRDKKLLSKLADFHLLIYLSKYLRSDDLAKLSSAIVSLGEKKKRTKEKKGVASPTVPPAVRALLEALCDEA</sequence>
<comment type="caution">
    <text evidence="1">The sequence shown here is derived from an EMBL/GenBank/DDBJ whole genome shotgun (WGS) entry which is preliminary data.</text>
</comment>
<evidence type="ECO:0000313" key="1">
    <source>
        <dbReference type="EMBL" id="EWM30037.1"/>
    </source>
</evidence>
<accession>W7TV78</accession>
<dbReference type="PANTHER" id="PTHR12710:SF0">
    <property type="entry name" value="NUCLEAR PROTEIN LOCALIZATION PROTEIN 4 HOMOLOG"/>
    <property type="match status" value="1"/>
</dbReference>
<dbReference type="InterPro" id="IPR016563">
    <property type="entry name" value="Npl4"/>
</dbReference>
<dbReference type="PANTHER" id="PTHR12710">
    <property type="entry name" value="NUCLEAR PROTEIN LOCALIZATION 4"/>
    <property type="match status" value="1"/>
</dbReference>
<dbReference type="EMBL" id="AZIL01000069">
    <property type="protein sequence ID" value="EWM30037.1"/>
    <property type="molecule type" value="Genomic_DNA"/>
</dbReference>
<dbReference type="GO" id="GO:0005634">
    <property type="term" value="C:nucleus"/>
    <property type="evidence" value="ECO:0007669"/>
    <property type="project" value="TreeGrafter"/>
</dbReference>